<accession>A0A8H6X6X9</accession>
<keyword evidence="2" id="KW-1185">Reference proteome</keyword>
<evidence type="ECO:0000313" key="1">
    <source>
        <dbReference type="EMBL" id="KAF7335226.1"/>
    </source>
</evidence>
<name>A0A8H6X6X9_9AGAR</name>
<dbReference type="Proteomes" id="UP000623467">
    <property type="component" value="Unassembled WGS sequence"/>
</dbReference>
<sequence length="207" mass="22245">MDVDLMKPSWSSQSTAFSRLSRVDSWSVLYQNASIARSGMCQHGEKKPYARAVVSFGQINRGTDAGVNSSAKPSETRSGITKIFKTHLMLHCPAGWRSPHTQRAYNEAATYPRLYPYSARATSKLRGIRVDGEIGILTVGLIYMIALDACSDMALPRNAGGKVSIALMGGTGTGKTTVNMHSCCSLGGIDIVSIHSSLISSVARNML</sequence>
<gene>
    <name evidence="1" type="ORF">MSAN_02333000</name>
</gene>
<evidence type="ECO:0000313" key="2">
    <source>
        <dbReference type="Proteomes" id="UP000623467"/>
    </source>
</evidence>
<organism evidence="1 2">
    <name type="scientific">Mycena sanguinolenta</name>
    <dbReference type="NCBI Taxonomy" id="230812"/>
    <lineage>
        <taxon>Eukaryota</taxon>
        <taxon>Fungi</taxon>
        <taxon>Dikarya</taxon>
        <taxon>Basidiomycota</taxon>
        <taxon>Agaricomycotina</taxon>
        <taxon>Agaricomycetes</taxon>
        <taxon>Agaricomycetidae</taxon>
        <taxon>Agaricales</taxon>
        <taxon>Marasmiineae</taxon>
        <taxon>Mycenaceae</taxon>
        <taxon>Mycena</taxon>
    </lineage>
</organism>
<protein>
    <submittedName>
        <fullName evidence="1">Uncharacterized protein</fullName>
    </submittedName>
</protein>
<dbReference type="EMBL" id="JACAZH010000041">
    <property type="protein sequence ID" value="KAF7335226.1"/>
    <property type="molecule type" value="Genomic_DNA"/>
</dbReference>
<comment type="caution">
    <text evidence="1">The sequence shown here is derived from an EMBL/GenBank/DDBJ whole genome shotgun (WGS) entry which is preliminary data.</text>
</comment>
<reference evidence="1" key="1">
    <citation type="submission" date="2020-05" db="EMBL/GenBank/DDBJ databases">
        <title>Mycena genomes resolve the evolution of fungal bioluminescence.</title>
        <authorList>
            <person name="Tsai I.J."/>
        </authorList>
    </citation>
    <scope>NUCLEOTIDE SEQUENCE</scope>
    <source>
        <strain evidence="1">160909Yilan</strain>
    </source>
</reference>
<dbReference type="AlphaFoldDB" id="A0A8H6X6X9"/>
<proteinExistence type="predicted"/>